<dbReference type="PANTHER" id="PTHR33866:SF2">
    <property type="entry name" value="S-ADENOSYLMETHIONINE DECARBOXYLASE PROENZYME"/>
    <property type="match status" value="1"/>
</dbReference>
<gene>
    <name evidence="11" type="primary">speH</name>
    <name evidence="11" type="ORF">Pla52o_38610</name>
</gene>
<reference evidence="11 12" key="1">
    <citation type="submission" date="2019-02" db="EMBL/GenBank/DDBJ databases">
        <title>Deep-cultivation of Planctomycetes and their phenomic and genomic characterization uncovers novel biology.</title>
        <authorList>
            <person name="Wiegand S."/>
            <person name="Jogler M."/>
            <person name="Boedeker C."/>
            <person name="Pinto D."/>
            <person name="Vollmers J."/>
            <person name="Rivas-Marin E."/>
            <person name="Kohn T."/>
            <person name="Peeters S.H."/>
            <person name="Heuer A."/>
            <person name="Rast P."/>
            <person name="Oberbeckmann S."/>
            <person name="Bunk B."/>
            <person name="Jeske O."/>
            <person name="Meyerdierks A."/>
            <person name="Storesund J.E."/>
            <person name="Kallscheuer N."/>
            <person name="Luecker S."/>
            <person name="Lage O.M."/>
            <person name="Pohl T."/>
            <person name="Merkel B.J."/>
            <person name="Hornburger P."/>
            <person name="Mueller R.-W."/>
            <person name="Bruemmer F."/>
            <person name="Labrenz M."/>
            <person name="Spormann A.M."/>
            <person name="Op Den Camp H."/>
            <person name="Overmann J."/>
            <person name="Amann R."/>
            <person name="Jetten M.S.M."/>
            <person name="Mascher T."/>
            <person name="Medema M.H."/>
            <person name="Devos D.P."/>
            <person name="Kaster A.-K."/>
            <person name="Ovreas L."/>
            <person name="Rohde M."/>
            <person name="Galperin M.Y."/>
            <person name="Jogler C."/>
        </authorList>
    </citation>
    <scope>NUCLEOTIDE SEQUENCE [LARGE SCALE GENOMIC DNA]</scope>
    <source>
        <strain evidence="11 12">Pla52o</strain>
    </source>
</reference>
<keyword evidence="3" id="KW-0068">Autocatalytic cleavage</keyword>
<organism evidence="11 12">
    <name type="scientific">Novipirellula galeiformis</name>
    <dbReference type="NCBI Taxonomy" id="2528004"/>
    <lineage>
        <taxon>Bacteria</taxon>
        <taxon>Pseudomonadati</taxon>
        <taxon>Planctomycetota</taxon>
        <taxon>Planctomycetia</taxon>
        <taxon>Pirellulales</taxon>
        <taxon>Pirellulaceae</taxon>
        <taxon>Novipirellula</taxon>
    </lineage>
</organism>
<evidence type="ECO:0000256" key="2">
    <source>
        <dbReference type="ARBA" id="ARBA00022793"/>
    </source>
</evidence>
<keyword evidence="9" id="KW-0670">Pyruvate</keyword>
<keyword evidence="2" id="KW-0210">Decarboxylase</keyword>
<comment type="caution">
    <text evidence="11">The sequence shown here is derived from an EMBL/GenBank/DDBJ whole genome shotgun (WGS) entry which is preliminary data.</text>
</comment>
<dbReference type="EMBL" id="SJPT01000006">
    <property type="protein sequence ID" value="TWU21674.1"/>
    <property type="molecule type" value="Genomic_DNA"/>
</dbReference>
<dbReference type="GO" id="GO:0005829">
    <property type="term" value="C:cytosol"/>
    <property type="evidence" value="ECO:0007669"/>
    <property type="project" value="TreeGrafter"/>
</dbReference>
<keyword evidence="8" id="KW-0704">Schiff base</keyword>
<dbReference type="SUPFAM" id="SSF56276">
    <property type="entry name" value="S-adenosylmethionine decarboxylase"/>
    <property type="match status" value="1"/>
</dbReference>
<keyword evidence="5" id="KW-0620">Polyamine biosynthesis</keyword>
<dbReference type="PANTHER" id="PTHR33866">
    <property type="entry name" value="S-ADENOSYLMETHIONINE DECARBOXYLASE PROENZYME"/>
    <property type="match status" value="1"/>
</dbReference>
<feature type="compositionally biased region" description="Polar residues" evidence="10">
    <location>
        <begin position="1"/>
        <end position="14"/>
    </location>
</feature>
<dbReference type="GO" id="GO:0008295">
    <property type="term" value="P:spermidine biosynthetic process"/>
    <property type="evidence" value="ECO:0007669"/>
    <property type="project" value="UniProtKB-KW"/>
</dbReference>
<dbReference type="EC" id="4.1.1.50" evidence="11"/>
<dbReference type="Pfam" id="PF02675">
    <property type="entry name" value="AdoMet_dc"/>
    <property type="match status" value="1"/>
</dbReference>
<keyword evidence="4" id="KW-0745">Spermidine biosynthesis</keyword>
<evidence type="ECO:0000256" key="3">
    <source>
        <dbReference type="ARBA" id="ARBA00022813"/>
    </source>
</evidence>
<evidence type="ECO:0000256" key="5">
    <source>
        <dbReference type="ARBA" id="ARBA00023115"/>
    </source>
</evidence>
<evidence type="ECO:0000256" key="8">
    <source>
        <dbReference type="ARBA" id="ARBA00023270"/>
    </source>
</evidence>
<accession>A0A5C6CDV3</accession>
<dbReference type="AlphaFoldDB" id="A0A5C6CDV3"/>
<dbReference type="GO" id="GO:0004014">
    <property type="term" value="F:adenosylmethionine decarboxylase activity"/>
    <property type="evidence" value="ECO:0007669"/>
    <property type="project" value="UniProtKB-EC"/>
</dbReference>
<evidence type="ECO:0000256" key="7">
    <source>
        <dbReference type="ARBA" id="ARBA00023239"/>
    </source>
</evidence>
<keyword evidence="6" id="KW-0865">Zymogen</keyword>
<comment type="cofactor">
    <cofactor evidence="1">
        <name>pyruvate</name>
        <dbReference type="ChEBI" id="CHEBI:15361"/>
    </cofactor>
</comment>
<dbReference type="Gene3D" id="3.60.90.10">
    <property type="entry name" value="S-adenosylmethionine decarboxylase"/>
    <property type="match status" value="1"/>
</dbReference>
<sequence>MRIRTTSFRSTLPRTHSPRDTLDRDTLAHEMKTEASFPLAQASGALPHSLTASVGSEWIVDAYGCEPRVLQDLKVIAQICEDAVAYLGLQVLGQPQQHAFPGHGGVTAMYMLSESHLACHTYPEHRLATFNLYCCRDRPGWNWQKQLEDRLGSTEVLVRRVERGNLVTQRMAQRGQE</sequence>
<name>A0A5C6CDV3_9BACT</name>
<proteinExistence type="predicted"/>
<evidence type="ECO:0000256" key="1">
    <source>
        <dbReference type="ARBA" id="ARBA00001928"/>
    </source>
</evidence>
<evidence type="ECO:0000256" key="6">
    <source>
        <dbReference type="ARBA" id="ARBA00023145"/>
    </source>
</evidence>
<evidence type="ECO:0000256" key="10">
    <source>
        <dbReference type="SAM" id="MobiDB-lite"/>
    </source>
</evidence>
<evidence type="ECO:0000313" key="12">
    <source>
        <dbReference type="Proteomes" id="UP000316304"/>
    </source>
</evidence>
<dbReference type="OrthoDB" id="9793120at2"/>
<dbReference type="Proteomes" id="UP000316304">
    <property type="component" value="Unassembled WGS sequence"/>
</dbReference>
<feature type="region of interest" description="Disordered" evidence="10">
    <location>
        <begin position="1"/>
        <end position="23"/>
    </location>
</feature>
<dbReference type="InterPro" id="IPR016067">
    <property type="entry name" value="S-AdoMet_deCO2ase_core"/>
</dbReference>
<keyword evidence="7 11" id="KW-0456">Lyase</keyword>
<dbReference type="InterPro" id="IPR003826">
    <property type="entry name" value="AdoMetDC_fam_prok"/>
</dbReference>
<protein>
    <submittedName>
        <fullName evidence="11">S-adenosylmethionine decarboxylase proenzyme</fullName>
        <ecNumber evidence="11">4.1.1.50</ecNumber>
    </submittedName>
</protein>
<evidence type="ECO:0000313" key="11">
    <source>
        <dbReference type="EMBL" id="TWU21674.1"/>
    </source>
</evidence>
<evidence type="ECO:0000256" key="4">
    <source>
        <dbReference type="ARBA" id="ARBA00023066"/>
    </source>
</evidence>
<evidence type="ECO:0000256" key="9">
    <source>
        <dbReference type="ARBA" id="ARBA00023317"/>
    </source>
</evidence>
<keyword evidence="12" id="KW-1185">Reference proteome</keyword>